<organism evidence="8 9">
    <name type="scientific">Sphingomonas immobilis</name>
    <dbReference type="NCBI Taxonomy" id="3063997"/>
    <lineage>
        <taxon>Bacteria</taxon>
        <taxon>Pseudomonadati</taxon>
        <taxon>Pseudomonadota</taxon>
        <taxon>Alphaproteobacteria</taxon>
        <taxon>Sphingomonadales</taxon>
        <taxon>Sphingomonadaceae</taxon>
        <taxon>Sphingomonas</taxon>
    </lineage>
</organism>
<evidence type="ECO:0000256" key="3">
    <source>
        <dbReference type="ARBA" id="ARBA00022723"/>
    </source>
</evidence>
<evidence type="ECO:0000256" key="6">
    <source>
        <dbReference type="ARBA" id="ARBA00023211"/>
    </source>
</evidence>
<dbReference type="Gene3D" id="3.90.79.10">
    <property type="entry name" value="Nucleoside Triphosphate Pyrophosphohydrolase"/>
    <property type="match status" value="1"/>
</dbReference>
<dbReference type="InterPro" id="IPR039121">
    <property type="entry name" value="NUDT19"/>
</dbReference>
<reference evidence="8" key="1">
    <citation type="submission" date="2023-07" db="EMBL/GenBank/DDBJ databases">
        <authorList>
            <person name="Kim M.K."/>
        </authorList>
    </citation>
    <scope>NUCLEOTIDE SEQUENCE</scope>
    <source>
        <strain evidence="8">CA1-15</strain>
    </source>
</reference>
<evidence type="ECO:0000256" key="1">
    <source>
        <dbReference type="ARBA" id="ARBA00001936"/>
    </source>
</evidence>
<dbReference type="RefSeq" id="WP_304562108.1">
    <property type="nucleotide sequence ID" value="NZ_JAUQSZ010000010.1"/>
</dbReference>
<name>A0ABT9A1F4_9SPHN</name>
<dbReference type="PANTHER" id="PTHR12318:SF0">
    <property type="entry name" value="ACYL-COENZYME A DIPHOSPHATASE NUDT19"/>
    <property type="match status" value="1"/>
</dbReference>
<dbReference type="PANTHER" id="PTHR12318">
    <property type="entry name" value="TESTOSTERONE-REGULATED PROTEIN RP2"/>
    <property type="match status" value="1"/>
</dbReference>
<keyword evidence="5" id="KW-0460">Magnesium</keyword>
<keyword evidence="6" id="KW-0464">Manganese</keyword>
<dbReference type="SUPFAM" id="SSF55811">
    <property type="entry name" value="Nudix"/>
    <property type="match status" value="1"/>
</dbReference>
<evidence type="ECO:0000259" key="7">
    <source>
        <dbReference type="PROSITE" id="PS51462"/>
    </source>
</evidence>
<comment type="cofactor">
    <cofactor evidence="1">
        <name>Mn(2+)</name>
        <dbReference type="ChEBI" id="CHEBI:29035"/>
    </cofactor>
</comment>
<keyword evidence="4" id="KW-0378">Hydrolase</keyword>
<comment type="cofactor">
    <cofactor evidence="2">
        <name>Mg(2+)</name>
        <dbReference type="ChEBI" id="CHEBI:18420"/>
    </cofactor>
</comment>
<keyword evidence="3" id="KW-0479">Metal-binding</keyword>
<dbReference type="InterPro" id="IPR000086">
    <property type="entry name" value="NUDIX_hydrolase_dom"/>
</dbReference>
<dbReference type="EMBL" id="JAUQSZ010000010">
    <property type="protein sequence ID" value="MDO7843653.1"/>
    <property type="molecule type" value="Genomic_DNA"/>
</dbReference>
<evidence type="ECO:0000256" key="4">
    <source>
        <dbReference type="ARBA" id="ARBA00022801"/>
    </source>
</evidence>
<evidence type="ECO:0000256" key="5">
    <source>
        <dbReference type="ARBA" id="ARBA00022842"/>
    </source>
</evidence>
<evidence type="ECO:0000256" key="2">
    <source>
        <dbReference type="ARBA" id="ARBA00001946"/>
    </source>
</evidence>
<evidence type="ECO:0000313" key="8">
    <source>
        <dbReference type="EMBL" id="MDO7843653.1"/>
    </source>
</evidence>
<sequence>MSNSREVIPAATLVLFRARDGAAPQLLMVERAKAMSFAAGATVFPGGRVDAGDRALAATFAGDQDIIAGAIAAIRETIEEAGMPVGLIPAPHIAALTALRQALHGGTAFGKALHDGGFAIDPALLVPFARWLPPAGAAHRVFDTRFYLAEVPPGAPEPVVDDTENVSVFWASAQEVLDAAEEQRLEIIFPTRRNLERLARFGSFAEACADAAAYPPRTVTSWIEERGGISYVCIPEDLGYPVTSEPAVSAMRS</sequence>
<feature type="domain" description="Nudix hydrolase" evidence="7">
    <location>
        <begin position="6"/>
        <end position="196"/>
    </location>
</feature>
<dbReference type="Proteomes" id="UP001176468">
    <property type="component" value="Unassembled WGS sequence"/>
</dbReference>
<keyword evidence="9" id="KW-1185">Reference proteome</keyword>
<protein>
    <submittedName>
        <fullName evidence="8">NUDIX domain-containing protein</fullName>
    </submittedName>
</protein>
<dbReference type="InterPro" id="IPR015797">
    <property type="entry name" value="NUDIX_hydrolase-like_dom_sf"/>
</dbReference>
<dbReference type="CDD" id="cd18870">
    <property type="entry name" value="NUDIX_AcylCoAdiphos_Nudt19"/>
    <property type="match status" value="1"/>
</dbReference>
<evidence type="ECO:0000313" key="9">
    <source>
        <dbReference type="Proteomes" id="UP001176468"/>
    </source>
</evidence>
<comment type="caution">
    <text evidence="8">The sequence shown here is derived from an EMBL/GenBank/DDBJ whole genome shotgun (WGS) entry which is preliminary data.</text>
</comment>
<accession>A0ABT9A1F4</accession>
<proteinExistence type="predicted"/>
<dbReference type="PROSITE" id="PS51462">
    <property type="entry name" value="NUDIX"/>
    <property type="match status" value="1"/>
</dbReference>
<gene>
    <name evidence="8" type="ORF">Q5H94_15065</name>
</gene>